<organism evidence="2 3">
    <name type="scientific">Couchioplanes caeruleus</name>
    <dbReference type="NCBI Taxonomy" id="56438"/>
    <lineage>
        <taxon>Bacteria</taxon>
        <taxon>Bacillati</taxon>
        <taxon>Actinomycetota</taxon>
        <taxon>Actinomycetes</taxon>
        <taxon>Micromonosporales</taxon>
        <taxon>Micromonosporaceae</taxon>
        <taxon>Couchioplanes</taxon>
    </lineage>
</organism>
<accession>A0A3N1GDS8</accession>
<protein>
    <submittedName>
        <fullName evidence="2">Uncharacterized protein</fullName>
    </submittedName>
</protein>
<evidence type="ECO:0000313" key="2">
    <source>
        <dbReference type="EMBL" id="ROP28462.1"/>
    </source>
</evidence>
<comment type="caution">
    <text evidence="2">The sequence shown here is derived from an EMBL/GenBank/DDBJ whole genome shotgun (WGS) entry which is preliminary data.</text>
</comment>
<dbReference type="Proteomes" id="UP000271683">
    <property type="component" value="Unassembled WGS sequence"/>
</dbReference>
<gene>
    <name evidence="2" type="ORF">EDD30_1225</name>
</gene>
<feature type="region of interest" description="Disordered" evidence="1">
    <location>
        <begin position="1"/>
        <end position="30"/>
    </location>
</feature>
<dbReference type="AlphaFoldDB" id="A0A3N1GDS8"/>
<dbReference type="EMBL" id="RJKL01000001">
    <property type="protein sequence ID" value="ROP28462.1"/>
    <property type="molecule type" value="Genomic_DNA"/>
</dbReference>
<reference evidence="2 3" key="1">
    <citation type="submission" date="2018-11" db="EMBL/GenBank/DDBJ databases">
        <title>Sequencing the genomes of 1000 actinobacteria strains.</title>
        <authorList>
            <person name="Klenk H.-P."/>
        </authorList>
    </citation>
    <scope>NUCLEOTIDE SEQUENCE [LARGE SCALE GENOMIC DNA]</scope>
    <source>
        <strain evidence="2 3">DSM 43634</strain>
    </source>
</reference>
<name>A0A3N1GDS8_9ACTN</name>
<evidence type="ECO:0000313" key="3">
    <source>
        <dbReference type="Proteomes" id="UP000271683"/>
    </source>
</evidence>
<sequence length="30" mass="3136">MASIGNSATDLGGGHAERTFKLPDYNGQLD</sequence>
<proteinExistence type="predicted"/>
<evidence type="ECO:0000256" key="1">
    <source>
        <dbReference type="SAM" id="MobiDB-lite"/>
    </source>
</evidence>